<evidence type="ECO:0000256" key="11">
    <source>
        <dbReference type="ARBA" id="ARBA00074119"/>
    </source>
</evidence>
<name>H3D996_TETNG</name>
<dbReference type="Gene3D" id="2.40.50.140">
    <property type="entry name" value="Nucleic acid-binding proteins"/>
    <property type="match status" value="1"/>
</dbReference>
<reference evidence="14" key="2">
    <citation type="submission" date="2025-08" db="UniProtKB">
        <authorList>
            <consortium name="Ensembl"/>
        </authorList>
    </citation>
    <scope>IDENTIFICATION</scope>
</reference>
<comment type="subunit">
    <text evidence="10">Component of the RNA exosome core complex (Exo-9), composed of EXOSC1, EXOSC2, EXOSC3, EXOSC4, EXOSC5, EXOSC6, EXOSC7, EXOSC8 and EXOSC9; within the complex interacts with EXOSC6. The catalytically inactive RNA exosome core complex (Exo-9) associates with the catalytic subunit EXOSC10/RRP6. Exo-9 may associate with DIS3 to form the nucleolar exosome complex, or DIS3L to form the cytoplasmic exosome complex. Exo-9 is formed by a hexameric base ring consisting of the heterodimers EXOSC4-EXOSC9, EXOSC5-EXOSC8 and EXOSC6-EXOSC7, and a cap ring consisting of EXOSC1, EXOSC2 and EXOSC3. The RNA exosome complex associates with cofactors C1D/RRP47, MPHOSPH6/MPP6 and MTREX/MTR4. Interacts with DDX60.</text>
</comment>
<dbReference type="OMA" id="PMVPVGW"/>
<dbReference type="Ensembl" id="ENSTNIT00000017303.1">
    <property type="protein sequence ID" value="ENSTNIP00000017087.1"/>
    <property type="gene ID" value="ENSTNIG00000014079.1"/>
</dbReference>
<comment type="subcellular location">
    <subcellularLocation>
        <location evidence="1">Cytoplasm</location>
    </subcellularLocation>
    <subcellularLocation>
        <location evidence="2">Nucleus</location>
        <location evidence="2">Nucleolus</location>
    </subcellularLocation>
</comment>
<organism evidence="14 15">
    <name type="scientific">Tetraodon nigroviridis</name>
    <name type="common">Spotted green pufferfish</name>
    <name type="synonym">Chelonodon nigroviridis</name>
    <dbReference type="NCBI Taxonomy" id="99883"/>
    <lineage>
        <taxon>Eukaryota</taxon>
        <taxon>Metazoa</taxon>
        <taxon>Chordata</taxon>
        <taxon>Craniata</taxon>
        <taxon>Vertebrata</taxon>
        <taxon>Euteleostomi</taxon>
        <taxon>Actinopterygii</taxon>
        <taxon>Neopterygii</taxon>
        <taxon>Teleostei</taxon>
        <taxon>Neoteleostei</taxon>
        <taxon>Acanthomorphata</taxon>
        <taxon>Eupercaria</taxon>
        <taxon>Tetraodontiformes</taxon>
        <taxon>Tetradontoidea</taxon>
        <taxon>Tetraodontidae</taxon>
        <taxon>Tetraodon</taxon>
    </lineage>
</organism>
<dbReference type="GO" id="GO:0006364">
    <property type="term" value="P:rRNA processing"/>
    <property type="evidence" value="ECO:0007669"/>
    <property type="project" value="UniProtKB-KW"/>
</dbReference>
<evidence type="ECO:0000313" key="15">
    <source>
        <dbReference type="Proteomes" id="UP000007303"/>
    </source>
</evidence>
<dbReference type="GO" id="GO:0003723">
    <property type="term" value="F:RNA binding"/>
    <property type="evidence" value="ECO:0007669"/>
    <property type="project" value="UniProtKB-KW"/>
</dbReference>
<keyword evidence="3" id="KW-0963">Cytoplasm</keyword>
<accession>H3D996</accession>
<proteinExistence type="inferred from homology"/>
<dbReference type="InterPro" id="IPR025721">
    <property type="entry name" value="Exosome_cplx_N_dom"/>
</dbReference>
<keyword evidence="4" id="KW-0698">rRNA processing</keyword>
<dbReference type="GO" id="GO:0005730">
    <property type="term" value="C:nucleolus"/>
    <property type="evidence" value="ECO:0007669"/>
    <property type="project" value="UniProtKB-SubCell"/>
</dbReference>
<evidence type="ECO:0000256" key="7">
    <source>
        <dbReference type="ARBA" id="ARBA00022884"/>
    </source>
</evidence>
<evidence type="ECO:0000256" key="9">
    <source>
        <dbReference type="ARBA" id="ARBA00061155"/>
    </source>
</evidence>
<evidence type="ECO:0000256" key="5">
    <source>
        <dbReference type="ARBA" id="ARBA00022553"/>
    </source>
</evidence>
<protein>
    <recommendedName>
        <fullName evidence="11">Exosome complex component CSL4</fullName>
    </recommendedName>
    <alternativeName>
        <fullName evidence="12">Exosome component 1</fullName>
    </alternativeName>
</protein>
<dbReference type="CDD" id="cd05791">
    <property type="entry name" value="S1_CSL4"/>
    <property type="match status" value="1"/>
</dbReference>
<keyword evidence="5" id="KW-0597">Phosphoprotein</keyword>
<keyword evidence="7" id="KW-0694">RNA-binding</keyword>
<dbReference type="FunFam" id="2.40.50.140:FF:000135">
    <property type="entry name" value="Exosome complex component CSL4"/>
    <property type="match status" value="1"/>
</dbReference>
<evidence type="ECO:0000256" key="12">
    <source>
        <dbReference type="ARBA" id="ARBA00083626"/>
    </source>
</evidence>
<evidence type="ECO:0000256" key="4">
    <source>
        <dbReference type="ARBA" id="ARBA00022552"/>
    </source>
</evidence>
<dbReference type="PANTHER" id="PTHR12686:SF8">
    <property type="entry name" value="EXOSOME COMPLEX COMPONENT CSL4"/>
    <property type="match status" value="1"/>
</dbReference>
<feature type="domain" description="S1 motif" evidence="13">
    <location>
        <begin position="66"/>
        <end position="147"/>
    </location>
</feature>
<dbReference type="HOGENOM" id="CLU_067135_3_0_1"/>
<dbReference type="Gene3D" id="2.40.50.100">
    <property type="match status" value="1"/>
</dbReference>
<dbReference type="FunFam" id="2.40.50.100:FF:000024">
    <property type="entry name" value="Exosome complex component CSL4"/>
    <property type="match status" value="1"/>
</dbReference>
<evidence type="ECO:0000256" key="2">
    <source>
        <dbReference type="ARBA" id="ARBA00004604"/>
    </source>
</evidence>
<reference evidence="15" key="1">
    <citation type="journal article" date="2004" name="Nature">
        <title>Genome duplication in the teleost fish Tetraodon nigroviridis reveals the early vertebrate proto-karyotype.</title>
        <authorList>
            <person name="Jaillon O."/>
            <person name="Aury J.-M."/>
            <person name="Brunet F."/>
            <person name="Petit J.-L."/>
            <person name="Stange-Thomann N."/>
            <person name="Mauceli E."/>
            <person name="Bouneau L."/>
            <person name="Fischer C."/>
            <person name="Ozouf-Costaz C."/>
            <person name="Bernot A."/>
            <person name="Nicaud S."/>
            <person name="Jaffe D."/>
            <person name="Fisher S."/>
            <person name="Lutfalla G."/>
            <person name="Dossat C."/>
            <person name="Segurens B."/>
            <person name="Dasilva C."/>
            <person name="Salanoubat M."/>
            <person name="Levy M."/>
            <person name="Boudet N."/>
            <person name="Castellano S."/>
            <person name="Anthouard V."/>
            <person name="Jubin C."/>
            <person name="Castelli V."/>
            <person name="Katinka M."/>
            <person name="Vacherie B."/>
            <person name="Biemont C."/>
            <person name="Skalli Z."/>
            <person name="Cattolico L."/>
            <person name="Poulain J."/>
            <person name="De Berardinis V."/>
            <person name="Cruaud C."/>
            <person name="Duprat S."/>
            <person name="Brottier P."/>
            <person name="Coutanceau J.-P."/>
            <person name="Gouzy J."/>
            <person name="Parra G."/>
            <person name="Lardier G."/>
            <person name="Chapple C."/>
            <person name="McKernan K.J."/>
            <person name="McEwan P."/>
            <person name="Bosak S."/>
            <person name="Kellis M."/>
            <person name="Volff J.-N."/>
            <person name="Guigo R."/>
            <person name="Zody M.C."/>
            <person name="Mesirov J."/>
            <person name="Lindblad-Toh K."/>
            <person name="Birren B."/>
            <person name="Nusbaum C."/>
            <person name="Kahn D."/>
            <person name="Robinson-Rechavi M."/>
            <person name="Laudet V."/>
            <person name="Schachter V."/>
            <person name="Quetier F."/>
            <person name="Saurin W."/>
            <person name="Scarpelli C."/>
            <person name="Wincker P."/>
            <person name="Lander E.S."/>
            <person name="Weissenbach J."/>
            <person name="Roest Crollius H."/>
        </authorList>
    </citation>
    <scope>NUCLEOTIDE SEQUENCE [LARGE SCALE GENOMIC DNA]</scope>
</reference>
<dbReference type="GO" id="GO:0000176">
    <property type="term" value="C:nuclear exosome (RNase complex)"/>
    <property type="evidence" value="ECO:0007669"/>
    <property type="project" value="TreeGrafter"/>
</dbReference>
<dbReference type="SUPFAM" id="SSF110324">
    <property type="entry name" value="Ribosomal L27 protein-like"/>
    <property type="match status" value="1"/>
</dbReference>
<evidence type="ECO:0000256" key="10">
    <source>
        <dbReference type="ARBA" id="ARBA00063615"/>
    </source>
</evidence>
<keyword evidence="15" id="KW-1185">Reference proteome</keyword>
<dbReference type="InterPro" id="IPR039771">
    <property type="entry name" value="Csl4"/>
</dbReference>
<evidence type="ECO:0000313" key="14">
    <source>
        <dbReference type="Ensembl" id="ENSTNIP00000017087.1"/>
    </source>
</evidence>
<comment type="similarity">
    <text evidence="9">Belongs to the CSL4 family.</text>
</comment>
<dbReference type="InParanoid" id="H3D996"/>
<evidence type="ECO:0000256" key="1">
    <source>
        <dbReference type="ARBA" id="ARBA00004496"/>
    </source>
</evidence>
<dbReference type="PANTHER" id="PTHR12686">
    <property type="entry name" value="3'-5' EXORIBONUCLEASE CSL4-RELATED"/>
    <property type="match status" value="1"/>
</dbReference>
<keyword evidence="6" id="KW-0271">Exosome</keyword>
<dbReference type="Pfam" id="PF14382">
    <property type="entry name" value="ECR1_N"/>
    <property type="match status" value="1"/>
</dbReference>
<dbReference type="FunCoup" id="H3D996">
    <property type="interactions" value="1439"/>
</dbReference>
<keyword evidence="8" id="KW-0539">Nucleus</keyword>
<dbReference type="InterPro" id="IPR003029">
    <property type="entry name" value="S1_domain"/>
</dbReference>
<dbReference type="GO" id="GO:0005737">
    <property type="term" value="C:cytoplasm"/>
    <property type="evidence" value="ECO:0007669"/>
    <property type="project" value="UniProtKB-SubCell"/>
</dbReference>
<dbReference type="SMART" id="SM00316">
    <property type="entry name" value="S1"/>
    <property type="match status" value="1"/>
</dbReference>
<dbReference type="Pfam" id="PF10447">
    <property type="entry name" value="EXOSC1"/>
    <property type="match status" value="1"/>
</dbReference>
<dbReference type="GeneTree" id="ENSGT00390000015287"/>
<evidence type="ECO:0000256" key="6">
    <source>
        <dbReference type="ARBA" id="ARBA00022835"/>
    </source>
</evidence>
<sequence>SNMSAKVCIPGEKLCSAEDCIPGPGVYLRHGHIHSSLAGYVIRKTEGKELPMISVVRGTESQLLPDVGAIVTCKVTSINPRFAKVHILKVGSTSLKDHFRGTIRKEDVRATEKDKVEIYKSFRPGDIVLAKVMSLGNVESSYLLTTAENELGVVVAHSESGDPGAVMVPISWSEMQCPLTYAKEFRKVARVQAKHLEA</sequence>
<evidence type="ECO:0000256" key="3">
    <source>
        <dbReference type="ARBA" id="ARBA00022490"/>
    </source>
</evidence>
<reference evidence="14" key="3">
    <citation type="submission" date="2025-09" db="UniProtKB">
        <authorList>
            <consortium name="Ensembl"/>
        </authorList>
    </citation>
    <scope>IDENTIFICATION</scope>
</reference>
<dbReference type="STRING" id="99883.ENSTNIP00000017087"/>
<dbReference type="AlphaFoldDB" id="H3D996"/>
<dbReference type="Proteomes" id="UP000007303">
    <property type="component" value="Unassembled WGS sequence"/>
</dbReference>
<dbReference type="SUPFAM" id="SSF50249">
    <property type="entry name" value="Nucleic acid-binding proteins"/>
    <property type="match status" value="1"/>
</dbReference>
<evidence type="ECO:0000259" key="13">
    <source>
        <dbReference type="SMART" id="SM00316"/>
    </source>
</evidence>
<dbReference type="InterPro" id="IPR019495">
    <property type="entry name" value="EXOSC1_C"/>
</dbReference>
<evidence type="ECO:0000256" key="8">
    <source>
        <dbReference type="ARBA" id="ARBA00023242"/>
    </source>
</evidence>
<dbReference type="InterPro" id="IPR012340">
    <property type="entry name" value="NA-bd_OB-fold"/>
</dbReference>